<dbReference type="EMBL" id="JACHMG010000001">
    <property type="protein sequence ID" value="MBB4689103.1"/>
    <property type="molecule type" value="Genomic_DNA"/>
</dbReference>
<organism evidence="2 3">
    <name type="scientific">Amycolatopsis jiangsuensis</name>
    <dbReference type="NCBI Taxonomy" id="1181879"/>
    <lineage>
        <taxon>Bacteria</taxon>
        <taxon>Bacillati</taxon>
        <taxon>Actinomycetota</taxon>
        <taxon>Actinomycetes</taxon>
        <taxon>Pseudonocardiales</taxon>
        <taxon>Pseudonocardiaceae</taxon>
        <taxon>Amycolatopsis</taxon>
    </lineage>
</organism>
<name>A0A840J5P0_9PSEU</name>
<keyword evidence="1" id="KW-0812">Transmembrane</keyword>
<evidence type="ECO:0000256" key="1">
    <source>
        <dbReference type="SAM" id="Phobius"/>
    </source>
</evidence>
<feature type="transmembrane region" description="Helical" evidence="1">
    <location>
        <begin position="61"/>
        <end position="79"/>
    </location>
</feature>
<dbReference type="Pfam" id="PF11239">
    <property type="entry name" value="DUF3040"/>
    <property type="match status" value="1"/>
</dbReference>
<evidence type="ECO:0008006" key="4">
    <source>
        <dbReference type="Google" id="ProtNLM"/>
    </source>
</evidence>
<dbReference type="InterPro" id="IPR021401">
    <property type="entry name" value="DUF3040"/>
</dbReference>
<reference evidence="2 3" key="1">
    <citation type="submission" date="2020-08" db="EMBL/GenBank/DDBJ databases">
        <title>Sequencing the genomes of 1000 actinobacteria strains.</title>
        <authorList>
            <person name="Klenk H.-P."/>
        </authorList>
    </citation>
    <scope>NUCLEOTIDE SEQUENCE [LARGE SCALE GENOMIC DNA]</scope>
    <source>
        <strain evidence="2 3">DSM 45859</strain>
    </source>
</reference>
<feature type="transmembrane region" description="Helical" evidence="1">
    <location>
        <begin position="33"/>
        <end position="55"/>
    </location>
</feature>
<comment type="caution">
    <text evidence="2">The sequence shown here is derived from an EMBL/GenBank/DDBJ whole genome shotgun (WGS) entry which is preliminary data.</text>
</comment>
<evidence type="ECO:0000313" key="3">
    <source>
        <dbReference type="Proteomes" id="UP000581769"/>
    </source>
</evidence>
<proteinExistence type="predicted"/>
<sequence>MLDDQDLRALRRLEDGLPPAPARHLLAARAERIPWRAVILLADLTAVLTFVTGVVAADGALGFFGFLALCALVLVHSRCMKGFPHRARGHTT</sequence>
<dbReference type="AlphaFoldDB" id="A0A840J5P0"/>
<evidence type="ECO:0000313" key="2">
    <source>
        <dbReference type="EMBL" id="MBB4689103.1"/>
    </source>
</evidence>
<keyword evidence="3" id="KW-1185">Reference proteome</keyword>
<keyword evidence="1" id="KW-1133">Transmembrane helix</keyword>
<accession>A0A840J5P0</accession>
<protein>
    <recommendedName>
        <fullName evidence="4">DUF3040 family protein</fullName>
    </recommendedName>
</protein>
<dbReference type="RefSeq" id="WP_184783693.1">
    <property type="nucleotide sequence ID" value="NZ_JACHMG010000001.1"/>
</dbReference>
<dbReference type="Proteomes" id="UP000581769">
    <property type="component" value="Unassembled WGS sequence"/>
</dbReference>
<gene>
    <name evidence="2" type="ORF">BJY18_006588</name>
</gene>
<keyword evidence="1" id="KW-0472">Membrane</keyword>